<keyword evidence="2" id="KW-0503">Monooxygenase</keyword>
<organism evidence="2 3">
    <name type="scientific">Frankia torreyi</name>
    <dbReference type="NCBI Taxonomy" id="1856"/>
    <lineage>
        <taxon>Bacteria</taxon>
        <taxon>Bacillati</taxon>
        <taxon>Actinomycetota</taxon>
        <taxon>Actinomycetes</taxon>
        <taxon>Frankiales</taxon>
        <taxon>Frankiaceae</taxon>
        <taxon>Frankia</taxon>
    </lineage>
</organism>
<dbReference type="AlphaFoldDB" id="A0A0D8BFX8"/>
<keyword evidence="3" id="KW-1185">Reference proteome</keyword>
<dbReference type="GO" id="GO:0004497">
    <property type="term" value="F:monooxygenase activity"/>
    <property type="evidence" value="ECO:0007669"/>
    <property type="project" value="UniProtKB-KW"/>
</dbReference>
<feature type="compositionally biased region" description="Basic and acidic residues" evidence="1">
    <location>
        <begin position="351"/>
        <end position="377"/>
    </location>
</feature>
<feature type="region of interest" description="Disordered" evidence="1">
    <location>
        <begin position="285"/>
        <end position="390"/>
    </location>
</feature>
<gene>
    <name evidence="2" type="ORF">FF36_02739</name>
</gene>
<dbReference type="Gene3D" id="3.20.20.30">
    <property type="entry name" value="Luciferase-like domain"/>
    <property type="match status" value="1"/>
</dbReference>
<dbReference type="GO" id="GO:0016705">
    <property type="term" value="F:oxidoreductase activity, acting on paired donors, with incorporation or reduction of molecular oxygen"/>
    <property type="evidence" value="ECO:0007669"/>
    <property type="project" value="InterPro"/>
</dbReference>
<comment type="caution">
    <text evidence="2">The sequence shown here is derived from an EMBL/GenBank/DDBJ whole genome shotgun (WGS) entry which is preliminary data.</text>
</comment>
<dbReference type="InterPro" id="IPR036661">
    <property type="entry name" value="Luciferase-like_sf"/>
</dbReference>
<feature type="compositionally biased region" description="Gly residues" evidence="1">
    <location>
        <begin position="298"/>
        <end position="308"/>
    </location>
</feature>
<keyword evidence="2" id="KW-0560">Oxidoreductase</keyword>
<protein>
    <submittedName>
        <fullName evidence="2">Luciferase-like monooxygenase</fullName>
    </submittedName>
</protein>
<dbReference type="EMBL" id="JYFN01000018">
    <property type="protein sequence ID" value="KJE22965.1"/>
    <property type="molecule type" value="Genomic_DNA"/>
</dbReference>
<feature type="compositionally biased region" description="Basic residues" evidence="1">
    <location>
        <begin position="99"/>
        <end position="115"/>
    </location>
</feature>
<proteinExistence type="predicted"/>
<feature type="compositionally biased region" description="Basic residues" evidence="1">
    <location>
        <begin position="1"/>
        <end position="24"/>
    </location>
</feature>
<dbReference type="Proteomes" id="UP000032545">
    <property type="component" value="Unassembled WGS sequence"/>
</dbReference>
<reference evidence="3" key="1">
    <citation type="submission" date="2015-02" db="EMBL/GenBank/DDBJ databases">
        <title>Draft Genome of Frankia sp. CpI1-S.</title>
        <authorList>
            <person name="Oshone R.T."/>
            <person name="Ngom M."/>
            <person name="Ghodhbane-Gtari F."/>
            <person name="Gtari M."/>
            <person name="Morris K."/>
            <person name="Thomas K."/>
            <person name="Sen A."/>
            <person name="Tisa L.S."/>
        </authorList>
    </citation>
    <scope>NUCLEOTIDE SEQUENCE [LARGE SCALE GENOMIC DNA]</scope>
    <source>
        <strain evidence="3">CpI1-S</strain>
    </source>
</reference>
<dbReference type="PATRIC" id="fig|1502723.3.peg.1858"/>
<evidence type="ECO:0000256" key="1">
    <source>
        <dbReference type="SAM" id="MobiDB-lite"/>
    </source>
</evidence>
<evidence type="ECO:0000313" key="2">
    <source>
        <dbReference type="EMBL" id="KJE22965.1"/>
    </source>
</evidence>
<dbReference type="SUPFAM" id="SSF51679">
    <property type="entry name" value="Bacterial luciferase-like"/>
    <property type="match status" value="1"/>
</dbReference>
<name>A0A0D8BFX8_9ACTN</name>
<feature type="region of interest" description="Disordered" evidence="1">
    <location>
        <begin position="1"/>
        <end position="160"/>
    </location>
</feature>
<accession>A0A0D8BFX8</accession>
<feature type="compositionally biased region" description="Low complexity" evidence="1">
    <location>
        <begin position="321"/>
        <end position="338"/>
    </location>
</feature>
<feature type="compositionally biased region" description="Low complexity" evidence="1">
    <location>
        <begin position="135"/>
        <end position="148"/>
    </location>
</feature>
<reference evidence="2 3" key="2">
    <citation type="journal article" date="2016" name="Genome Announc.">
        <title>Permanent Draft Genome Sequences for Two Variants of Frankia sp. Strain CpI1, the First Frankia Strain Isolated from Root Nodules of Comptonia peregrina.</title>
        <authorList>
            <person name="Oshone R."/>
            <person name="Hurst S.G.IV."/>
            <person name="Abebe-Akele F."/>
            <person name="Simpson S."/>
            <person name="Morris K."/>
            <person name="Thomas W.K."/>
            <person name="Tisa L.S."/>
        </authorList>
    </citation>
    <scope>NUCLEOTIDE SEQUENCE [LARGE SCALE GENOMIC DNA]</scope>
    <source>
        <strain evidence="3">CpI1-S</strain>
    </source>
</reference>
<evidence type="ECO:0000313" key="3">
    <source>
        <dbReference type="Proteomes" id="UP000032545"/>
    </source>
</evidence>
<sequence length="442" mass="47335">MPPPSRKRVRTPRRPRHPGTRRPSWRLPDGTCLDCRTSGFPGITGGSPSRDACCDVGSGGRVRRGYRSTSDSPCTDGRSIVTDDFTSPQGRGPRQDRQHARRPLRRSGLARHRGGLVRGGDSGPRPAARRSRHWPNASNASRRPSRSACGGGATTKAPIPAGTIGRYYRLARPLNSPQVLTRPHPPILIGGGGERKTLRLVARYAQAGNLFPGPELPRKLDILRTHCEAEGRDYREIRKTTTCSFDVGPNGERVERILDDLGRPAELGVQAVTGGVRDGCRRRAAGSGWAGVARGRPPGTGLGAGLRGGNSLPTGTRSAAPRPGTSRPSGRGRVTTSSPHPGRPDQSIGEAIDRTGPRPDRPTTGQAHDRTGPRPDRPTTGQERDIEDAPVPVPVILPVRLIPLTILISGCGGGERTESMCRSIGIRDGCRTFSDAFVRRTA</sequence>